<proteinExistence type="predicted"/>
<dbReference type="EMBL" id="BPLQ01007318">
    <property type="protein sequence ID" value="GIY29518.1"/>
    <property type="molecule type" value="Genomic_DNA"/>
</dbReference>
<evidence type="ECO:0000313" key="2">
    <source>
        <dbReference type="EMBL" id="GIY29518.1"/>
    </source>
</evidence>
<name>A0AAV4S5N5_9ARAC</name>
<keyword evidence="3" id="KW-1185">Reference proteome</keyword>
<feature type="region of interest" description="Disordered" evidence="1">
    <location>
        <begin position="1"/>
        <end position="42"/>
    </location>
</feature>
<gene>
    <name evidence="2" type="ORF">CDAR_536401</name>
</gene>
<protein>
    <submittedName>
        <fullName evidence="2">Uncharacterized protein</fullName>
    </submittedName>
</protein>
<sequence length="239" mass="25532">MRIGRCAPGKESDEIRAGLARASPETKKRLLNQAGGPRRAPEREEWITGVQGAARAHPEAAPGASTYIWIFALLSPGAPGSPQFINAEVRQHPLPSFITSSIRCLQHNPKRYPHILSPCAPRAAPTLVSPLAIYRCAPAQPPTPDSLFNVQVRPGAINLDFSLLLSAGAPQRSPPDLSNSVSVLRDCLHLNFSLFCPRVRPGAALHFVFPLLSAGAPRSSPTPYLTSSVSGSAPAQPYT</sequence>
<organism evidence="2 3">
    <name type="scientific">Caerostris darwini</name>
    <dbReference type="NCBI Taxonomy" id="1538125"/>
    <lineage>
        <taxon>Eukaryota</taxon>
        <taxon>Metazoa</taxon>
        <taxon>Ecdysozoa</taxon>
        <taxon>Arthropoda</taxon>
        <taxon>Chelicerata</taxon>
        <taxon>Arachnida</taxon>
        <taxon>Araneae</taxon>
        <taxon>Araneomorphae</taxon>
        <taxon>Entelegynae</taxon>
        <taxon>Araneoidea</taxon>
        <taxon>Araneidae</taxon>
        <taxon>Caerostris</taxon>
    </lineage>
</organism>
<dbReference type="Proteomes" id="UP001054837">
    <property type="component" value="Unassembled WGS sequence"/>
</dbReference>
<accession>A0AAV4S5N5</accession>
<evidence type="ECO:0000313" key="3">
    <source>
        <dbReference type="Proteomes" id="UP001054837"/>
    </source>
</evidence>
<evidence type="ECO:0000256" key="1">
    <source>
        <dbReference type="SAM" id="MobiDB-lite"/>
    </source>
</evidence>
<reference evidence="2 3" key="1">
    <citation type="submission" date="2021-06" db="EMBL/GenBank/DDBJ databases">
        <title>Caerostris darwini draft genome.</title>
        <authorList>
            <person name="Kono N."/>
            <person name="Arakawa K."/>
        </authorList>
    </citation>
    <scope>NUCLEOTIDE SEQUENCE [LARGE SCALE GENOMIC DNA]</scope>
</reference>
<comment type="caution">
    <text evidence="2">The sequence shown here is derived from an EMBL/GenBank/DDBJ whole genome shotgun (WGS) entry which is preliminary data.</text>
</comment>
<dbReference type="AlphaFoldDB" id="A0AAV4S5N5"/>